<dbReference type="PANTHER" id="PTHR10209">
    <property type="entry name" value="OXIDOREDUCTASE, 2OG-FE II OXYGENASE FAMILY PROTEIN"/>
    <property type="match status" value="1"/>
</dbReference>
<evidence type="ECO:0000313" key="7">
    <source>
        <dbReference type="Proteomes" id="UP001652623"/>
    </source>
</evidence>
<dbReference type="Proteomes" id="UP001652623">
    <property type="component" value="Chromosome 3"/>
</dbReference>
<dbReference type="RefSeq" id="XP_060671782.1">
    <property type="nucleotide sequence ID" value="XM_060815799.1"/>
</dbReference>
<dbReference type="Pfam" id="PF14226">
    <property type="entry name" value="DIOX_N"/>
    <property type="match status" value="1"/>
</dbReference>
<dbReference type="InterPro" id="IPR044861">
    <property type="entry name" value="IPNS-like_FE2OG_OXY"/>
</dbReference>
<evidence type="ECO:0000256" key="2">
    <source>
        <dbReference type="ARBA" id="ARBA00022723"/>
    </source>
</evidence>
<evidence type="ECO:0000256" key="5">
    <source>
        <dbReference type="RuleBase" id="RU003682"/>
    </source>
</evidence>
<dbReference type="InterPro" id="IPR005123">
    <property type="entry name" value="Oxoglu/Fe-dep_dioxygenase_dom"/>
</dbReference>
<dbReference type="GeneID" id="107422941"/>
<evidence type="ECO:0000256" key="4">
    <source>
        <dbReference type="ARBA" id="ARBA00023004"/>
    </source>
</evidence>
<keyword evidence="2 5" id="KW-0479">Metal-binding</keyword>
<evidence type="ECO:0000256" key="3">
    <source>
        <dbReference type="ARBA" id="ARBA00023002"/>
    </source>
</evidence>
<evidence type="ECO:0000313" key="8">
    <source>
        <dbReference type="RefSeq" id="XP_060671782.1"/>
    </source>
</evidence>
<dbReference type="InterPro" id="IPR026992">
    <property type="entry name" value="DIOX_N"/>
</dbReference>
<keyword evidence="7" id="KW-1185">Reference proteome</keyword>
<proteinExistence type="inferred from homology"/>
<accession>A0ABM4A4Y3</accession>
<keyword evidence="4 5" id="KW-0408">Iron</keyword>
<protein>
    <submittedName>
        <fullName evidence="8 9">Deacetoxyvindoline 4-hydroxylase-like isoform X1</fullName>
    </submittedName>
</protein>
<evidence type="ECO:0000313" key="11">
    <source>
        <dbReference type="RefSeq" id="XP_060671785.1"/>
    </source>
</evidence>
<comment type="similarity">
    <text evidence="1 5">Belongs to the iron/ascorbate-dependent oxidoreductase family.</text>
</comment>
<evidence type="ECO:0000313" key="10">
    <source>
        <dbReference type="RefSeq" id="XP_060671784.1"/>
    </source>
</evidence>
<dbReference type="RefSeq" id="XP_060671787.1">
    <property type="nucleotide sequence ID" value="XM_060815804.1"/>
</dbReference>
<sequence length="302" mass="33938">MDVTNSSEIHTESEIEYDRKSQLKAFDESKTGVKGLVDAGVKKIPRIFIHEKNKLDEEEEDGFSHGVSDFSIPVINLEGMNVYGSLRNGIVKKVGEASKNWGVFLVVNHGISSNTLDAMIEGVRGFHEQDNEVKKKSYSREYGSRAFTYNSNYHLYDNPATYWVDSMHCSMLPTPPNPQELPQACRDIMIEYSEKITRLGFSILELLSEALGLNPNKLRDKDCGRALFLVGHYYPACPEPNLTFGSGKHTDKTAFTLLLQDQSGGLQVLHEKQWVNVAPIPGALIVILGDMMQQVYTIKRYS</sequence>
<dbReference type="RefSeq" id="XP_060671784.1">
    <property type="nucleotide sequence ID" value="XM_060815801.1"/>
</dbReference>
<dbReference type="Pfam" id="PF03171">
    <property type="entry name" value="2OG-FeII_Oxy"/>
    <property type="match status" value="1"/>
</dbReference>
<organism evidence="7 11">
    <name type="scientific">Ziziphus jujuba</name>
    <name type="common">Chinese jujube</name>
    <name type="synonym">Ziziphus sativa</name>
    <dbReference type="NCBI Taxonomy" id="326968"/>
    <lineage>
        <taxon>Eukaryota</taxon>
        <taxon>Viridiplantae</taxon>
        <taxon>Streptophyta</taxon>
        <taxon>Embryophyta</taxon>
        <taxon>Tracheophyta</taxon>
        <taxon>Spermatophyta</taxon>
        <taxon>Magnoliopsida</taxon>
        <taxon>eudicotyledons</taxon>
        <taxon>Gunneridae</taxon>
        <taxon>Pentapetalae</taxon>
        <taxon>rosids</taxon>
        <taxon>fabids</taxon>
        <taxon>Rosales</taxon>
        <taxon>Rhamnaceae</taxon>
        <taxon>Paliureae</taxon>
        <taxon>Ziziphus</taxon>
    </lineage>
</organism>
<evidence type="ECO:0000313" key="12">
    <source>
        <dbReference type="RefSeq" id="XP_060671786.1"/>
    </source>
</evidence>
<dbReference type="Gene3D" id="2.60.120.330">
    <property type="entry name" value="B-lactam Antibiotic, Isopenicillin N Synthase, Chain"/>
    <property type="match status" value="1"/>
</dbReference>
<dbReference type="RefSeq" id="XP_060671786.1">
    <property type="nucleotide sequence ID" value="XM_060815803.1"/>
</dbReference>
<dbReference type="PANTHER" id="PTHR10209:SF884">
    <property type="entry name" value="1-AMINOCYCLOPROPANE-1-CARBOXYLATE OXIDASE HOMOLOG 1-LIKE"/>
    <property type="match status" value="1"/>
</dbReference>
<evidence type="ECO:0000259" key="6">
    <source>
        <dbReference type="PROSITE" id="PS51471"/>
    </source>
</evidence>
<keyword evidence="3 5" id="KW-0560">Oxidoreductase</keyword>
<evidence type="ECO:0000256" key="1">
    <source>
        <dbReference type="ARBA" id="ARBA00008056"/>
    </source>
</evidence>
<name>A0ABM4A4Y3_ZIZJJ</name>
<dbReference type="SUPFAM" id="SSF51197">
    <property type="entry name" value="Clavaminate synthase-like"/>
    <property type="match status" value="1"/>
</dbReference>
<evidence type="ECO:0000313" key="13">
    <source>
        <dbReference type="RefSeq" id="XP_060671787.1"/>
    </source>
</evidence>
<gene>
    <name evidence="8 9 10 11 12 13" type="primary">LOC107422941</name>
</gene>
<dbReference type="RefSeq" id="XP_060671783.1">
    <property type="nucleotide sequence ID" value="XM_060815800.1"/>
</dbReference>
<feature type="domain" description="Fe2OG dioxygenase" evidence="6">
    <location>
        <begin position="225"/>
        <end position="302"/>
    </location>
</feature>
<reference evidence="8 9" key="1">
    <citation type="submission" date="2025-05" db="UniProtKB">
        <authorList>
            <consortium name="RefSeq"/>
        </authorList>
    </citation>
    <scope>IDENTIFICATION</scope>
    <source>
        <tissue evidence="8 9">Seedling</tissue>
    </source>
</reference>
<dbReference type="PROSITE" id="PS51471">
    <property type="entry name" value="FE2OG_OXY"/>
    <property type="match status" value="1"/>
</dbReference>
<dbReference type="RefSeq" id="XP_060671785.1">
    <property type="nucleotide sequence ID" value="XM_060815802.1"/>
</dbReference>
<evidence type="ECO:0000313" key="9">
    <source>
        <dbReference type="RefSeq" id="XP_060671783.1"/>
    </source>
</evidence>
<dbReference type="InterPro" id="IPR027443">
    <property type="entry name" value="IPNS-like_sf"/>
</dbReference>